<keyword evidence="2" id="KW-0547">Nucleotide-binding</keyword>
<keyword evidence="1 7" id="KW-0808">Transferase</keyword>
<dbReference type="Gene3D" id="3.40.1190.20">
    <property type="match status" value="1"/>
</dbReference>
<sequence length="434" mass="45971">MLTLLTIAGSDSGGGAGIQADLKTFAALGAHGVSVITATTAQNTLGVKHVHHIPTEHVAAQLEAVLEDFDIRWAKTGMLPTEECIELVARHANELQLVVDPVVYAQSGARLIGNDALKALMELLTRCAVATPNIREAEMLSGIRIRDERDVLAAGNALLDMGVPTVVITGGHLSGSDYLFSPEGTHEIGGNLIEGGTHGSGCTYSAALAFYLASGLSMVDACERAKRFVVNAIRFSHSSLGGGTSPVNQMGELRMTAERYTVLSDVRRAVGMLTSHEGFASLIPEVGSNIGMAIELAENEGDVAAVCGRIVRARGLARACGDVEFGASGHVARMILAAMKVYPDLRAAMNIRYSEPVLDACMDMGLTMGSFSRKDEPEGVSTMEWGITSVLSRMKADVVYDGGDVGKEPMVRLFGRSATEVAKRALRIAQSVRR</sequence>
<protein>
    <submittedName>
        <fullName evidence="7">Bifunctional hydroxymethylpyrimidine kinase/phosphomethylpyrimidine kinase</fullName>
        <ecNumber evidence="7">2.7.1.49</ecNumber>
        <ecNumber evidence="7">2.7.4.7</ecNumber>
    </submittedName>
</protein>
<dbReference type="InterPro" id="IPR029056">
    <property type="entry name" value="Ribokinase-like"/>
</dbReference>
<dbReference type="CDD" id="cd01169">
    <property type="entry name" value="HMPP_kinase"/>
    <property type="match status" value="1"/>
</dbReference>
<dbReference type="EC" id="2.7.4.7" evidence="7"/>
<keyword evidence="3 7" id="KW-0418">Kinase</keyword>
<dbReference type="EC" id="2.7.1.49" evidence="7"/>
<evidence type="ECO:0000256" key="3">
    <source>
        <dbReference type="ARBA" id="ARBA00022777"/>
    </source>
</evidence>
<dbReference type="GO" id="GO:0005524">
    <property type="term" value="F:ATP binding"/>
    <property type="evidence" value="ECO:0007669"/>
    <property type="project" value="UniProtKB-KW"/>
</dbReference>
<dbReference type="RefSeq" id="WP_042685248.1">
    <property type="nucleotide sequence ID" value="NZ_DUIH01000009.1"/>
</dbReference>
<keyword evidence="4" id="KW-0067">ATP-binding</keyword>
<dbReference type="GO" id="GO:0008972">
    <property type="term" value="F:phosphomethylpyrimidine kinase activity"/>
    <property type="evidence" value="ECO:0007669"/>
    <property type="project" value="UniProtKB-EC"/>
</dbReference>
<dbReference type="InterPro" id="IPR013749">
    <property type="entry name" value="PM/HMP-P_kinase-1"/>
</dbReference>
<dbReference type="SUPFAM" id="SSF53613">
    <property type="entry name" value="Ribokinase-like"/>
    <property type="match status" value="1"/>
</dbReference>
<dbReference type="InterPro" id="IPR036409">
    <property type="entry name" value="Aldolase_II/adducin_N_sf"/>
</dbReference>
<reference evidence="7" key="1">
    <citation type="journal article" date="2020" name="bioRxiv">
        <title>A rank-normalized archaeal taxonomy based on genome phylogeny resolves widespread incomplete and uneven classifications.</title>
        <authorList>
            <person name="Rinke C."/>
            <person name="Chuvochina M."/>
            <person name="Mussig A.J."/>
            <person name="Chaumeil P.-A."/>
            <person name="Waite D.W."/>
            <person name="Whitman W.B."/>
            <person name="Parks D.H."/>
            <person name="Hugenholtz P."/>
        </authorList>
    </citation>
    <scope>NUCLEOTIDE SEQUENCE</scope>
    <source>
        <strain evidence="7">UBA12518</strain>
    </source>
</reference>
<dbReference type="Pfam" id="PF08543">
    <property type="entry name" value="Phos_pyr_kin"/>
    <property type="match status" value="1"/>
</dbReference>
<proteinExistence type="predicted"/>
<gene>
    <name evidence="7" type="primary">thiD</name>
    <name evidence="7" type="ORF">HA299_02415</name>
</gene>
<comment type="caution">
    <text evidence="7">The sequence shown here is derived from an EMBL/GenBank/DDBJ whole genome shotgun (WGS) entry which is preliminary data.</text>
</comment>
<dbReference type="InterPro" id="IPR019293">
    <property type="entry name" value="ThiN"/>
</dbReference>
<evidence type="ECO:0000313" key="7">
    <source>
        <dbReference type="EMBL" id="HIH69465.1"/>
    </source>
</evidence>
<feature type="domain" description="Pyridoxamine kinase/Phosphomethylpyrimidine kinase" evidence="5">
    <location>
        <begin position="11"/>
        <end position="248"/>
    </location>
</feature>
<dbReference type="Proteomes" id="UP000600363">
    <property type="component" value="Unassembled WGS sequence"/>
</dbReference>
<dbReference type="SUPFAM" id="SSF53639">
    <property type="entry name" value="AraD/HMP-PK domain-like"/>
    <property type="match status" value="1"/>
</dbReference>
<organism evidence="7 8">
    <name type="scientific">Methermicoccus shengliensis</name>
    <dbReference type="NCBI Taxonomy" id="660064"/>
    <lineage>
        <taxon>Archaea</taxon>
        <taxon>Methanobacteriati</taxon>
        <taxon>Methanobacteriota</taxon>
        <taxon>Stenosarchaea group</taxon>
        <taxon>Methanomicrobia</taxon>
        <taxon>Methanosarcinales</taxon>
        <taxon>Methermicoccaceae</taxon>
        <taxon>Methermicoccus</taxon>
    </lineage>
</organism>
<feature type="domain" description="Thiamine-phosphate synthase ThiN" evidence="6">
    <location>
        <begin position="265"/>
        <end position="426"/>
    </location>
</feature>
<evidence type="ECO:0000256" key="2">
    <source>
        <dbReference type="ARBA" id="ARBA00022741"/>
    </source>
</evidence>
<dbReference type="Gene3D" id="3.40.225.10">
    <property type="entry name" value="Class II aldolase/adducin N-terminal domain"/>
    <property type="match status" value="1"/>
</dbReference>
<accession>A0A832RVB5</accession>
<dbReference type="FunFam" id="3.40.1190.20:FF:000003">
    <property type="entry name" value="Phosphomethylpyrimidine kinase ThiD"/>
    <property type="match status" value="1"/>
</dbReference>
<dbReference type="AlphaFoldDB" id="A0A832RVB5"/>
<dbReference type="PANTHER" id="PTHR20858">
    <property type="entry name" value="PHOSPHOMETHYLPYRIMIDINE KINASE"/>
    <property type="match status" value="1"/>
</dbReference>
<dbReference type="GO" id="GO:0005829">
    <property type="term" value="C:cytosol"/>
    <property type="evidence" value="ECO:0007669"/>
    <property type="project" value="TreeGrafter"/>
</dbReference>
<evidence type="ECO:0000256" key="1">
    <source>
        <dbReference type="ARBA" id="ARBA00022679"/>
    </source>
</evidence>
<evidence type="ECO:0000259" key="5">
    <source>
        <dbReference type="Pfam" id="PF08543"/>
    </source>
</evidence>
<evidence type="ECO:0000256" key="4">
    <source>
        <dbReference type="ARBA" id="ARBA00022840"/>
    </source>
</evidence>
<dbReference type="NCBIfam" id="TIGR00097">
    <property type="entry name" value="HMP-P_kinase"/>
    <property type="match status" value="1"/>
</dbReference>
<dbReference type="PANTHER" id="PTHR20858:SF17">
    <property type="entry name" value="HYDROXYMETHYLPYRIMIDINE_PHOSPHOMETHYLPYRIMIDINE KINASE THI20-RELATED"/>
    <property type="match status" value="1"/>
</dbReference>
<dbReference type="EMBL" id="DUIH01000009">
    <property type="protein sequence ID" value="HIH69465.1"/>
    <property type="molecule type" value="Genomic_DNA"/>
</dbReference>
<dbReference type="GO" id="GO:0008902">
    <property type="term" value="F:hydroxymethylpyrimidine kinase activity"/>
    <property type="evidence" value="ECO:0007669"/>
    <property type="project" value="UniProtKB-EC"/>
</dbReference>
<name>A0A832RVB5_9EURY</name>
<evidence type="ECO:0000259" key="6">
    <source>
        <dbReference type="Pfam" id="PF10120"/>
    </source>
</evidence>
<dbReference type="InterPro" id="IPR004399">
    <property type="entry name" value="HMP/HMP-P_kinase_dom"/>
</dbReference>
<dbReference type="GO" id="GO:0009228">
    <property type="term" value="P:thiamine biosynthetic process"/>
    <property type="evidence" value="ECO:0007669"/>
    <property type="project" value="InterPro"/>
</dbReference>
<dbReference type="Pfam" id="PF10120">
    <property type="entry name" value="ThiN"/>
    <property type="match status" value="1"/>
</dbReference>
<evidence type="ECO:0000313" key="8">
    <source>
        <dbReference type="Proteomes" id="UP000600363"/>
    </source>
</evidence>